<dbReference type="EMBL" id="AZDG01000021">
    <property type="protein sequence ID" value="KRK63829.1"/>
    <property type="molecule type" value="Genomic_DNA"/>
</dbReference>
<reference evidence="1 2" key="1">
    <citation type="journal article" date="2015" name="Genome Announc.">
        <title>Expanding the biotechnology potential of lactobacilli through comparative genomics of 213 strains and associated genera.</title>
        <authorList>
            <person name="Sun Z."/>
            <person name="Harris H.M."/>
            <person name="McCann A."/>
            <person name="Guo C."/>
            <person name="Argimon S."/>
            <person name="Zhang W."/>
            <person name="Yang X."/>
            <person name="Jeffery I.B."/>
            <person name="Cooney J.C."/>
            <person name="Kagawa T.F."/>
            <person name="Liu W."/>
            <person name="Song Y."/>
            <person name="Salvetti E."/>
            <person name="Wrobel A."/>
            <person name="Rasinkangas P."/>
            <person name="Parkhill J."/>
            <person name="Rea M.C."/>
            <person name="O'Sullivan O."/>
            <person name="Ritari J."/>
            <person name="Douillard F.P."/>
            <person name="Paul Ross R."/>
            <person name="Yang R."/>
            <person name="Briner A.E."/>
            <person name="Felis G.E."/>
            <person name="de Vos W.M."/>
            <person name="Barrangou R."/>
            <person name="Klaenhammer T.R."/>
            <person name="Caufield P.W."/>
            <person name="Cui Y."/>
            <person name="Zhang H."/>
            <person name="O'Toole P.W."/>
        </authorList>
    </citation>
    <scope>NUCLEOTIDE SEQUENCE [LARGE SCALE GENOMIC DNA]</scope>
    <source>
        <strain evidence="1 2">DSM 20183</strain>
    </source>
</reference>
<name>A0A0R1IX02_9LACO</name>
<protein>
    <submittedName>
        <fullName evidence="1">Uncharacterized protein</fullName>
    </submittedName>
</protein>
<proteinExistence type="predicted"/>
<accession>A0A0R1IX02</accession>
<organism evidence="1 2">
    <name type="scientific">Companilactobacillus tucceti DSM 20183</name>
    <dbReference type="NCBI Taxonomy" id="1423811"/>
    <lineage>
        <taxon>Bacteria</taxon>
        <taxon>Bacillati</taxon>
        <taxon>Bacillota</taxon>
        <taxon>Bacilli</taxon>
        <taxon>Lactobacillales</taxon>
        <taxon>Lactobacillaceae</taxon>
        <taxon>Companilactobacillus</taxon>
    </lineage>
</organism>
<dbReference type="STRING" id="1423811.FC72_GL001067"/>
<keyword evidence="2" id="KW-1185">Reference proteome</keyword>
<dbReference type="AlphaFoldDB" id="A0A0R1IX02"/>
<dbReference type="Proteomes" id="UP000050929">
    <property type="component" value="Unassembled WGS sequence"/>
</dbReference>
<gene>
    <name evidence="1" type="ORF">FC72_GL001067</name>
</gene>
<evidence type="ECO:0000313" key="2">
    <source>
        <dbReference type="Proteomes" id="UP000050929"/>
    </source>
</evidence>
<evidence type="ECO:0000313" key="1">
    <source>
        <dbReference type="EMBL" id="KRK63829.1"/>
    </source>
</evidence>
<comment type="caution">
    <text evidence="1">The sequence shown here is derived from an EMBL/GenBank/DDBJ whole genome shotgun (WGS) entry which is preliminary data.</text>
</comment>
<sequence length="64" mass="7352">MIMKKVKMPAINLKTPLTKGEIVQFEVLNFSQKSPNNRKDIEENVNDILKNPRVSSVVQRLSEI</sequence>
<dbReference type="PATRIC" id="fig|1423811.3.peg.1080"/>